<proteinExistence type="predicted"/>
<keyword evidence="1" id="KW-1133">Transmembrane helix</keyword>
<feature type="transmembrane region" description="Helical" evidence="1">
    <location>
        <begin position="12"/>
        <end position="29"/>
    </location>
</feature>
<reference evidence="2" key="1">
    <citation type="journal article" date="2014" name="Front. Microbiol.">
        <title>High frequency of phylogenetically diverse reductive dehalogenase-homologous genes in deep subseafloor sedimentary metagenomes.</title>
        <authorList>
            <person name="Kawai M."/>
            <person name="Futagami T."/>
            <person name="Toyoda A."/>
            <person name="Takaki Y."/>
            <person name="Nishi S."/>
            <person name="Hori S."/>
            <person name="Arai W."/>
            <person name="Tsubouchi T."/>
            <person name="Morono Y."/>
            <person name="Uchiyama I."/>
            <person name="Ito T."/>
            <person name="Fujiyama A."/>
            <person name="Inagaki F."/>
            <person name="Takami H."/>
        </authorList>
    </citation>
    <scope>NUCLEOTIDE SEQUENCE</scope>
    <source>
        <strain evidence="2">Expedition CK06-06</strain>
    </source>
</reference>
<accession>X0U4D6</accession>
<gene>
    <name evidence="2" type="ORF">S01H1_11948</name>
</gene>
<keyword evidence="1" id="KW-0812">Transmembrane</keyword>
<dbReference type="AlphaFoldDB" id="X0U4D6"/>
<name>X0U4D6_9ZZZZ</name>
<organism evidence="2">
    <name type="scientific">marine sediment metagenome</name>
    <dbReference type="NCBI Taxonomy" id="412755"/>
    <lineage>
        <taxon>unclassified sequences</taxon>
        <taxon>metagenomes</taxon>
        <taxon>ecological metagenomes</taxon>
    </lineage>
</organism>
<keyword evidence="1" id="KW-0472">Membrane</keyword>
<evidence type="ECO:0000313" key="2">
    <source>
        <dbReference type="EMBL" id="GAF83345.1"/>
    </source>
</evidence>
<protein>
    <submittedName>
        <fullName evidence="2">Uncharacterized protein</fullName>
    </submittedName>
</protein>
<evidence type="ECO:0000256" key="1">
    <source>
        <dbReference type="SAM" id="Phobius"/>
    </source>
</evidence>
<comment type="caution">
    <text evidence="2">The sequence shown here is derived from an EMBL/GenBank/DDBJ whole genome shotgun (WGS) entry which is preliminary data.</text>
</comment>
<sequence>MNWFKRFIARPWLTICMMGLYTMFGKPYFKVFIFQIERGNVAIDAHYNVHFIYELDSVYAQAESDYYDPNLEQQAKVAIYLYDTLGNIAENYMPAQEIVFEEEDIGADVPPLAFRGGEEVRQVVDLADRNGPVSPLDVKMG</sequence>
<dbReference type="EMBL" id="BARS01006111">
    <property type="protein sequence ID" value="GAF83345.1"/>
    <property type="molecule type" value="Genomic_DNA"/>
</dbReference>